<organism evidence="1 2">
    <name type="scientific">Serratia marcescens</name>
    <dbReference type="NCBI Taxonomy" id="615"/>
    <lineage>
        <taxon>Bacteria</taxon>
        <taxon>Pseudomonadati</taxon>
        <taxon>Pseudomonadota</taxon>
        <taxon>Gammaproteobacteria</taxon>
        <taxon>Enterobacterales</taxon>
        <taxon>Yersiniaceae</taxon>
        <taxon>Serratia</taxon>
    </lineage>
</organism>
<reference evidence="1 2" key="1">
    <citation type="submission" date="2019-07" db="EMBL/GenBank/DDBJ databases">
        <title>Serratia strains were isolated from fresh produce.</title>
        <authorList>
            <person name="Cho G.-S."/>
            <person name="Stein M."/>
            <person name="Lee W."/>
            <person name="Suh S.H."/>
            <person name="Franz C.M.A.P."/>
        </authorList>
    </citation>
    <scope>NUCLEOTIDE SEQUENCE [LARGE SCALE GENOMIC DNA]</scope>
    <source>
        <strain evidence="1 2">S16</strain>
    </source>
</reference>
<dbReference type="EMBL" id="VOUQ01000019">
    <property type="protein sequence ID" value="TXE27139.1"/>
    <property type="molecule type" value="Genomic_DNA"/>
</dbReference>
<comment type="caution">
    <text evidence="1">The sequence shown here is derived from an EMBL/GenBank/DDBJ whole genome shotgun (WGS) entry which is preliminary data.</text>
</comment>
<evidence type="ECO:0000313" key="2">
    <source>
        <dbReference type="Proteomes" id="UP000321126"/>
    </source>
</evidence>
<protein>
    <submittedName>
        <fullName evidence="1">Uncharacterized protein</fullName>
    </submittedName>
</protein>
<dbReference type="RefSeq" id="WP_048797302.1">
    <property type="nucleotide sequence ID" value="NZ_JVEJ01000440.1"/>
</dbReference>
<sequence>MANQIIDLAPDMAVRADQITKVWVSNNGDVLIKLREGTTHSVEQQCGETPYQTSCRIKAQIEAALAERKNPL</sequence>
<dbReference type="AlphaFoldDB" id="A0A5C7BS36"/>
<proteinExistence type="predicted"/>
<dbReference type="Proteomes" id="UP000321126">
    <property type="component" value="Unassembled WGS sequence"/>
</dbReference>
<evidence type="ECO:0000313" key="1">
    <source>
        <dbReference type="EMBL" id="TXE27139.1"/>
    </source>
</evidence>
<gene>
    <name evidence="1" type="ORF">FOT62_22735</name>
</gene>
<name>A0A5C7BS36_SERMA</name>
<accession>A0A5C7BS36</accession>